<proteinExistence type="predicted"/>
<dbReference type="RefSeq" id="WP_244724738.1">
    <property type="nucleotide sequence ID" value="NZ_CP095049.1"/>
</dbReference>
<reference evidence="1 2" key="1">
    <citation type="submission" date="2022-04" db="EMBL/GenBank/DDBJ databases">
        <title>Hymenobacter sp. isolated from the air.</title>
        <authorList>
            <person name="Won M."/>
            <person name="Lee C.-M."/>
            <person name="Woen H.-Y."/>
            <person name="Kwon S.-W."/>
        </authorList>
    </citation>
    <scope>NUCLEOTIDE SEQUENCE [LARGE SCALE GENOMIC DNA]</scope>
    <source>
        <strain evidence="2">5116 S-27</strain>
    </source>
</reference>
<organism evidence="1 2">
    <name type="scientific">Hymenobacter cellulosivorans</name>
    <dbReference type="NCBI Taxonomy" id="2932249"/>
    <lineage>
        <taxon>Bacteria</taxon>
        <taxon>Pseudomonadati</taxon>
        <taxon>Bacteroidota</taxon>
        <taxon>Cytophagia</taxon>
        <taxon>Cytophagales</taxon>
        <taxon>Hymenobacteraceae</taxon>
        <taxon>Hymenobacter</taxon>
    </lineage>
</organism>
<accession>A0ABY4FG09</accession>
<keyword evidence="2" id="KW-1185">Reference proteome</keyword>
<dbReference type="Proteomes" id="UP000831785">
    <property type="component" value="Chromosome"/>
</dbReference>
<evidence type="ECO:0000313" key="1">
    <source>
        <dbReference type="EMBL" id="UOQ55596.1"/>
    </source>
</evidence>
<dbReference type="EMBL" id="CP095049">
    <property type="protein sequence ID" value="UOQ55596.1"/>
    <property type="molecule type" value="Genomic_DNA"/>
</dbReference>
<protein>
    <recommendedName>
        <fullName evidence="3">PqqD family protein</fullName>
    </recommendedName>
</protein>
<name>A0ABY4FG09_9BACT</name>
<sequence length="130" mass="14354">MKDTYLHNLGFVPLVPSYSLFTSNRSGEGAYIPPTDVRYQHIYTAQDGATLFVYSWLHEPGYMLTTCENISSMSQIVAELDSDDPALLLQQIEAFFGLHGGVALSLMQDAQTNLQALHLQTGTQAREQAA</sequence>
<evidence type="ECO:0008006" key="3">
    <source>
        <dbReference type="Google" id="ProtNLM"/>
    </source>
</evidence>
<evidence type="ECO:0000313" key="2">
    <source>
        <dbReference type="Proteomes" id="UP000831785"/>
    </source>
</evidence>
<gene>
    <name evidence="1" type="ORF">MUN80_12745</name>
</gene>